<organism evidence="1 2">
    <name type="scientific">Mycena metata</name>
    <dbReference type="NCBI Taxonomy" id="1033252"/>
    <lineage>
        <taxon>Eukaryota</taxon>
        <taxon>Fungi</taxon>
        <taxon>Dikarya</taxon>
        <taxon>Basidiomycota</taxon>
        <taxon>Agaricomycotina</taxon>
        <taxon>Agaricomycetes</taxon>
        <taxon>Agaricomycetidae</taxon>
        <taxon>Agaricales</taxon>
        <taxon>Marasmiineae</taxon>
        <taxon>Mycenaceae</taxon>
        <taxon>Mycena</taxon>
    </lineage>
</organism>
<reference evidence="1" key="1">
    <citation type="submission" date="2023-03" db="EMBL/GenBank/DDBJ databases">
        <title>Massive genome expansion in bonnet fungi (Mycena s.s.) driven by repeated elements and novel gene families across ecological guilds.</title>
        <authorList>
            <consortium name="Lawrence Berkeley National Laboratory"/>
            <person name="Harder C.B."/>
            <person name="Miyauchi S."/>
            <person name="Viragh M."/>
            <person name="Kuo A."/>
            <person name="Thoen E."/>
            <person name="Andreopoulos B."/>
            <person name="Lu D."/>
            <person name="Skrede I."/>
            <person name="Drula E."/>
            <person name="Henrissat B."/>
            <person name="Morin E."/>
            <person name="Kohler A."/>
            <person name="Barry K."/>
            <person name="LaButti K."/>
            <person name="Morin E."/>
            <person name="Salamov A."/>
            <person name="Lipzen A."/>
            <person name="Mereny Z."/>
            <person name="Hegedus B."/>
            <person name="Baldrian P."/>
            <person name="Stursova M."/>
            <person name="Weitz H."/>
            <person name="Taylor A."/>
            <person name="Grigoriev I.V."/>
            <person name="Nagy L.G."/>
            <person name="Martin F."/>
            <person name="Kauserud H."/>
        </authorList>
    </citation>
    <scope>NUCLEOTIDE SEQUENCE</scope>
    <source>
        <strain evidence="1">CBHHK182m</strain>
    </source>
</reference>
<dbReference type="AlphaFoldDB" id="A0AAD7N7G0"/>
<protein>
    <submittedName>
        <fullName evidence="1">Uncharacterized protein</fullName>
    </submittedName>
</protein>
<gene>
    <name evidence="1" type="ORF">B0H16DRAFT_1461328</name>
</gene>
<proteinExistence type="predicted"/>
<evidence type="ECO:0000313" key="1">
    <source>
        <dbReference type="EMBL" id="KAJ7749163.1"/>
    </source>
</evidence>
<dbReference type="EMBL" id="JARKIB010000070">
    <property type="protein sequence ID" value="KAJ7749163.1"/>
    <property type="molecule type" value="Genomic_DNA"/>
</dbReference>
<keyword evidence="2" id="KW-1185">Reference proteome</keyword>
<evidence type="ECO:0000313" key="2">
    <source>
        <dbReference type="Proteomes" id="UP001215598"/>
    </source>
</evidence>
<accession>A0AAD7N7G0</accession>
<dbReference type="Proteomes" id="UP001215598">
    <property type="component" value="Unassembled WGS sequence"/>
</dbReference>
<comment type="caution">
    <text evidence="1">The sequence shown here is derived from an EMBL/GenBank/DDBJ whole genome shotgun (WGS) entry which is preliminary data.</text>
</comment>
<sequence length="194" mass="22214">MFGGRNYDRTLKPHFKLQLNSALFTRSNDLEYTRITLKDRNYRRAPELCSRIKFDSVHSFLMSSLTARDHAKIMLQRRNFASTFNSTFVDDFGWMHFIPPSALPKLCAEVETYYDPTSNSTTLANSKDLLNANPLHPRPLSSFNAFLAPLYVESTRARKLQNSTTYVVAANASSLGKFNLKNFPSSFQCYAQIF</sequence>
<name>A0AAD7N7G0_9AGAR</name>